<reference evidence="2" key="1">
    <citation type="journal article" date="2015" name="Nat. Genet.">
        <title>The genome and transcriptome of the zoonotic hookworm Ancylostoma ceylanicum identify infection-specific gene families.</title>
        <authorList>
            <person name="Schwarz E.M."/>
            <person name="Hu Y."/>
            <person name="Antoshechkin I."/>
            <person name="Miller M.M."/>
            <person name="Sternberg P.W."/>
            <person name="Aroian R.V."/>
        </authorList>
    </citation>
    <scope>NUCLEOTIDE SEQUENCE</scope>
    <source>
        <strain evidence="2">HY135</strain>
    </source>
</reference>
<dbReference type="STRING" id="53326.A0A016U9Q2"/>
<accession>A0A016U9Q2</accession>
<evidence type="ECO:0000313" key="2">
    <source>
        <dbReference type="Proteomes" id="UP000024635"/>
    </source>
</evidence>
<evidence type="ECO:0008006" key="3">
    <source>
        <dbReference type="Google" id="ProtNLM"/>
    </source>
</evidence>
<comment type="caution">
    <text evidence="1">The sequence shown here is derived from an EMBL/GenBank/DDBJ whole genome shotgun (WGS) entry which is preliminary data.</text>
</comment>
<dbReference type="EMBL" id="JARK01001386">
    <property type="protein sequence ID" value="EYC11661.1"/>
    <property type="molecule type" value="Genomic_DNA"/>
</dbReference>
<sequence>MINAATTQVACAHQVCPNKKDGKQKMEILCLYDDVGYLTGNYVYDTGNGCKDSKDCSTYKRSTCERATGLCERPEEPEGMFESAMQ</sequence>
<gene>
    <name evidence="1" type="primary">Acey_s0050.g2032</name>
    <name evidence="1" type="ORF">Y032_0050g2032</name>
</gene>
<dbReference type="AlphaFoldDB" id="A0A016U9Q2"/>
<protein>
    <recommendedName>
        <fullName evidence="3">SCP domain-containing protein</fullName>
    </recommendedName>
</protein>
<dbReference type="Gene3D" id="3.40.33.10">
    <property type="entry name" value="CAP"/>
    <property type="match status" value="1"/>
</dbReference>
<dbReference type="OrthoDB" id="5787439at2759"/>
<organism evidence="1 2">
    <name type="scientific">Ancylostoma ceylanicum</name>
    <dbReference type="NCBI Taxonomy" id="53326"/>
    <lineage>
        <taxon>Eukaryota</taxon>
        <taxon>Metazoa</taxon>
        <taxon>Ecdysozoa</taxon>
        <taxon>Nematoda</taxon>
        <taxon>Chromadorea</taxon>
        <taxon>Rhabditida</taxon>
        <taxon>Rhabditina</taxon>
        <taxon>Rhabditomorpha</taxon>
        <taxon>Strongyloidea</taxon>
        <taxon>Ancylostomatidae</taxon>
        <taxon>Ancylostomatinae</taxon>
        <taxon>Ancylostoma</taxon>
    </lineage>
</organism>
<dbReference type="InterPro" id="IPR035940">
    <property type="entry name" value="CAP_sf"/>
</dbReference>
<proteinExistence type="predicted"/>
<evidence type="ECO:0000313" key="1">
    <source>
        <dbReference type="EMBL" id="EYC11661.1"/>
    </source>
</evidence>
<name>A0A016U9Q2_9BILA</name>
<dbReference type="Proteomes" id="UP000024635">
    <property type="component" value="Unassembled WGS sequence"/>
</dbReference>
<dbReference type="SUPFAM" id="SSF55797">
    <property type="entry name" value="PR-1-like"/>
    <property type="match status" value="1"/>
</dbReference>
<keyword evidence="2" id="KW-1185">Reference proteome</keyword>